<dbReference type="HOGENOM" id="CLU_1314123_0_0_6"/>
<name>G9EQA1_9GAMM</name>
<dbReference type="Proteomes" id="UP000002770">
    <property type="component" value="Unassembled WGS sequence"/>
</dbReference>
<accession>G9EQA1</accession>
<gene>
    <name evidence="1" type="ORF">LDG_7448</name>
</gene>
<proteinExistence type="predicted"/>
<dbReference type="eggNOG" id="ENOG50333WB">
    <property type="taxonomic scope" value="Bacteria"/>
</dbReference>
<sequence length="209" mass="23756">MSFNKYHQLIESSYSKDHAMKFMDNILNNEQADIIQQSCKDIQKMLPPQPFACALLSATLVEFCRIKGIHAYLVAGTLHFNGKLLFNYDPIIETDNMVDNWNGHCWVIFNNTIAEISLFRTAYSDQSPVWLGEMITDTFGSNRGALLESMNEMEQFGLLYTPQYVFSDQHISGLLNTVEMMVSKIHNIPLDPTTSRVASPIPGFPYAIF</sequence>
<evidence type="ECO:0000313" key="1">
    <source>
        <dbReference type="EMBL" id="EHL30496.1"/>
    </source>
</evidence>
<keyword evidence="2" id="KW-1185">Reference proteome</keyword>
<protein>
    <submittedName>
        <fullName evidence="1">Uncharacterized protein</fullName>
    </submittedName>
</protein>
<dbReference type="InParanoid" id="G9EQA1"/>
<evidence type="ECO:0000313" key="2">
    <source>
        <dbReference type="Proteomes" id="UP000002770"/>
    </source>
</evidence>
<dbReference type="AlphaFoldDB" id="G9EQA1"/>
<dbReference type="EMBL" id="JH413829">
    <property type="protein sequence ID" value="EHL30496.1"/>
    <property type="molecule type" value="Genomic_DNA"/>
</dbReference>
<organism evidence="1 2">
    <name type="scientific">Legionella drancourtii LLAP12</name>
    <dbReference type="NCBI Taxonomy" id="658187"/>
    <lineage>
        <taxon>Bacteria</taxon>
        <taxon>Pseudomonadati</taxon>
        <taxon>Pseudomonadota</taxon>
        <taxon>Gammaproteobacteria</taxon>
        <taxon>Legionellales</taxon>
        <taxon>Legionellaceae</taxon>
        <taxon>Legionella</taxon>
    </lineage>
</organism>
<dbReference type="RefSeq" id="WP_006871356.1">
    <property type="nucleotide sequence ID" value="NZ_JH413829.1"/>
</dbReference>
<reference evidence="1 2" key="1">
    <citation type="journal article" date="2011" name="BMC Genomics">
        <title>Insight into cross-talk between intra-amoebal pathogens.</title>
        <authorList>
            <person name="Gimenez G."/>
            <person name="Bertelli C."/>
            <person name="Moliner C."/>
            <person name="Robert C."/>
            <person name="Raoult D."/>
            <person name="Fournier P.E."/>
            <person name="Greub G."/>
        </authorList>
    </citation>
    <scope>NUCLEOTIDE SEQUENCE [LARGE SCALE GENOMIC DNA]</scope>
    <source>
        <strain evidence="1 2">LLAP12</strain>
    </source>
</reference>